<dbReference type="GO" id="GO:0030246">
    <property type="term" value="F:carbohydrate binding"/>
    <property type="evidence" value="ECO:0007669"/>
    <property type="project" value="InterPro"/>
</dbReference>
<dbReference type="Gene3D" id="2.60.40.1120">
    <property type="entry name" value="Carboxypeptidase-like, regulatory domain"/>
    <property type="match status" value="1"/>
</dbReference>
<protein>
    <submittedName>
        <fullName evidence="1">Uncharacterized protein</fullName>
    </submittedName>
</protein>
<dbReference type="SUPFAM" id="SSF49452">
    <property type="entry name" value="Starch-binding domain-like"/>
    <property type="match status" value="1"/>
</dbReference>
<dbReference type="AlphaFoldDB" id="A0A1P9WUC1"/>
<dbReference type="InterPro" id="IPR013784">
    <property type="entry name" value="Carb-bd-like_fold"/>
</dbReference>
<name>A0A1P9WUC1_9BACT</name>
<organism evidence="1 2">
    <name type="scientific">Spirosoma montaniterrae</name>
    <dbReference type="NCBI Taxonomy" id="1178516"/>
    <lineage>
        <taxon>Bacteria</taxon>
        <taxon>Pseudomonadati</taxon>
        <taxon>Bacteroidota</taxon>
        <taxon>Cytophagia</taxon>
        <taxon>Cytophagales</taxon>
        <taxon>Cytophagaceae</taxon>
        <taxon>Spirosoma</taxon>
    </lineage>
</organism>
<keyword evidence="2" id="KW-1185">Reference proteome</keyword>
<sequence>MILYACAKTSPDPMADDSLTPKGAISSADLPKGDITGFVKLHDEFGTPKADNAGMIVSLEGLQTAFPARTRPEGRFTITNAPAGLYNLSYRKEEFGNTKLIGIIHTGGSVPTTAPPINIWETPRTIPANLTVSINKLTISLTGIATPVQPAGTAPEQQRRVRVFFGRDDKVNALNYTMTLPQFTLAPGGTGAFSLNFLADDLLSFKPGERVYAIVYGITATENAYVDPETKRTIYAGINPTPSNVVSFVLP</sequence>
<gene>
    <name evidence="1" type="ORF">AWR27_06305</name>
</gene>
<evidence type="ECO:0000313" key="2">
    <source>
        <dbReference type="Proteomes" id="UP000187941"/>
    </source>
</evidence>
<dbReference type="Proteomes" id="UP000187941">
    <property type="component" value="Chromosome"/>
</dbReference>
<reference evidence="1 2" key="1">
    <citation type="submission" date="2016-01" db="EMBL/GenBank/DDBJ databases">
        <authorList>
            <person name="Oliw E.H."/>
        </authorList>
    </citation>
    <scope>NUCLEOTIDE SEQUENCE [LARGE SCALE GENOMIC DNA]</scope>
    <source>
        <strain evidence="1 2">DY10</strain>
    </source>
</reference>
<evidence type="ECO:0000313" key="1">
    <source>
        <dbReference type="EMBL" id="AQG78972.1"/>
    </source>
</evidence>
<dbReference type="KEGG" id="smon:AWR27_06305"/>
<proteinExistence type="predicted"/>
<accession>A0A1P9WUC1</accession>
<dbReference type="EMBL" id="CP014263">
    <property type="protein sequence ID" value="AQG78972.1"/>
    <property type="molecule type" value="Genomic_DNA"/>
</dbReference>